<evidence type="ECO:0000256" key="1">
    <source>
        <dbReference type="ARBA" id="ARBA00004141"/>
    </source>
</evidence>
<evidence type="ECO:0000256" key="2">
    <source>
        <dbReference type="ARBA" id="ARBA00022692"/>
    </source>
</evidence>
<dbReference type="STRING" id="314230.DSM3645_28682"/>
<organism evidence="7 8">
    <name type="scientific">Blastopirellula marina DSM 3645</name>
    <dbReference type="NCBI Taxonomy" id="314230"/>
    <lineage>
        <taxon>Bacteria</taxon>
        <taxon>Pseudomonadati</taxon>
        <taxon>Planctomycetota</taxon>
        <taxon>Planctomycetia</taxon>
        <taxon>Pirellulales</taxon>
        <taxon>Pirellulaceae</taxon>
        <taxon>Blastopirellula</taxon>
    </lineage>
</organism>
<keyword evidence="4 6" id="KW-0472">Membrane</keyword>
<dbReference type="InterPro" id="IPR000292">
    <property type="entry name" value="For/NO2_transpt"/>
</dbReference>
<name>A3ZPF8_9BACT</name>
<proteinExistence type="predicted"/>
<dbReference type="GO" id="GO:0015499">
    <property type="term" value="F:formate transmembrane transporter activity"/>
    <property type="evidence" value="ECO:0007669"/>
    <property type="project" value="TreeGrafter"/>
</dbReference>
<keyword evidence="2 6" id="KW-0812">Transmembrane</keyword>
<feature type="transmembrane region" description="Helical" evidence="6">
    <location>
        <begin position="120"/>
        <end position="143"/>
    </location>
</feature>
<evidence type="ECO:0000313" key="8">
    <source>
        <dbReference type="Proteomes" id="UP000004358"/>
    </source>
</evidence>
<keyword evidence="3 6" id="KW-1133">Transmembrane helix</keyword>
<dbReference type="OrthoDB" id="261587at2"/>
<feature type="transmembrane region" description="Helical" evidence="6">
    <location>
        <begin position="194"/>
        <end position="214"/>
    </location>
</feature>
<reference evidence="7 8" key="1">
    <citation type="submission" date="2006-02" db="EMBL/GenBank/DDBJ databases">
        <authorList>
            <person name="Amann R."/>
            <person name="Ferriera S."/>
            <person name="Johnson J."/>
            <person name="Kravitz S."/>
            <person name="Halpern A."/>
            <person name="Remington K."/>
            <person name="Beeson K."/>
            <person name="Tran B."/>
            <person name="Rogers Y.-H."/>
            <person name="Friedman R."/>
            <person name="Venter J.C."/>
        </authorList>
    </citation>
    <scope>NUCLEOTIDE SEQUENCE [LARGE SCALE GENOMIC DNA]</scope>
    <source>
        <strain evidence="7 8">DSM 3645</strain>
    </source>
</reference>
<feature type="transmembrane region" description="Helical" evidence="6">
    <location>
        <begin position="163"/>
        <end position="185"/>
    </location>
</feature>
<dbReference type="HOGENOM" id="CLU_061519_2_0_0"/>
<dbReference type="PANTHER" id="PTHR30520:SF2">
    <property type="entry name" value="INNER MEMBRANE PROTEIN YFDC"/>
    <property type="match status" value="1"/>
</dbReference>
<evidence type="ECO:0000256" key="5">
    <source>
        <dbReference type="SAM" id="MobiDB-lite"/>
    </source>
</evidence>
<dbReference type="InterPro" id="IPR023271">
    <property type="entry name" value="Aquaporin-like"/>
</dbReference>
<protein>
    <submittedName>
        <fullName evidence="7">Formate/nitrite transporter family (FNT)</fullName>
    </submittedName>
</protein>
<feature type="transmembrane region" description="Helical" evidence="6">
    <location>
        <begin position="36"/>
        <end position="57"/>
    </location>
</feature>
<dbReference type="PANTHER" id="PTHR30520">
    <property type="entry name" value="FORMATE TRANSPORTER-RELATED"/>
    <property type="match status" value="1"/>
</dbReference>
<dbReference type="EMBL" id="AANZ01000004">
    <property type="protein sequence ID" value="EAQ81636.1"/>
    <property type="molecule type" value="Genomic_DNA"/>
</dbReference>
<evidence type="ECO:0000256" key="4">
    <source>
        <dbReference type="ARBA" id="ARBA00023136"/>
    </source>
</evidence>
<dbReference type="Pfam" id="PF01226">
    <property type="entry name" value="Form_Nir_trans"/>
    <property type="match status" value="1"/>
</dbReference>
<dbReference type="Proteomes" id="UP000004358">
    <property type="component" value="Unassembled WGS sequence"/>
</dbReference>
<feature type="transmembrane region" description="Helical" evidence="6">
    <location>
        <begin position="69"/>
        <end position="87"/>
    </location>
</feature>
<feature type="region of interest" description="Disordered" evidence="5">
    <location>
        <begin position="264"/>
        <end position="286"/>
    </location>
</feature>
<comment type="subcellular location">
    <subcellularLocation>
        <location evidence="1">Membrane</location>
        <topology evidence="1">Multi-pass membrane protein</topology>
    </subcellularLocation>
</comment>
<dbReference type="AlphaFoldDB" id="A3ZPF8"/>
<gene>
    <name evidence="7" type="ORF">DSM3645_28682</name>
</gene>
<sequence length="286" mass="31296">MNTDLPSEEPKKSPNQILREELHEGMEALSRSSTRLFLSSISAGLDLGFSFFLIAVVRTLAADQVSPPVVELWTALVYPLGFILVVMGRSELFTEQTTLAILPLLSGQATWKMVMRLWGIVYIANLLGAAIFAGIVVLVGPNLHVIDPQVFEEIAEKIVSYDWWVILLSATLAGWLMGLLSWLVVAGRDTISQIVIVFLITATIGLGHLHHSIVGTVEVLAGIFQGDRTTFADFAHFLLWTTLGNAFGGGFFVAVLKFGHARKSRHDGSIDEDGNVALHETDKNDQ</sequence>
<accession>A3ZPF8</accession>
<evidence type="ECO:0000256" key="6">
    <source>
        <dbReference type="SAM" id="Phobius"/>
    </source>
</evidence>
<evidence type="ECO:0000256" key="3">
    <source>
        <dbReference type="ARBA" id="ARBA00022989"/>
    </source>
</evidence>
<dbReference type="GO" id="GO:0005886">
    <property type="term" value="C:plasma membrane"/>
    <property type="evidence" value="ECO:0007669"/>
    <property type="project" value="TreeGrafter"/>
</dbReference>
<dbReference type="RefSeq" id="WP_002653627.1">
    <property type="nucleotide sequence ID" value="NZ_CH672376.1"/>
</dbReference>
<evidence type="ECO:0000313" key="7">
    <source>
        <dbReference type="EMBL" id="EAQ81636.1"/>
    </source>
</evidence>
<dbReference type="eggNOG" id="COG2116">
    <property type="taxonomic scope" value="Bacteria"/>
</dbReference>
<feature type="transmembrane region" description="Helical" evidence="6">
    <location>
        <begin position="234"/>
        <end position="256"/>
    </location>
</feature>
<dbReference type="Gene3D" id="1.20.1080.10">
    <property type="entry name" value="Glycerol uptake facilitator protein"/>
    <property type="match status" value="1"/>
</dbReference>
<comment type="caution">
    <text evidence="7">The sequence shown here is derived from an EMBL/GenBank/DDBJ whole genome shotgun (WGS) entry which is preliminary data.</text>
</comment>